<reference evidence="2 3" key="1">
    <citation type="submission" date="2019-04" db="EMBL/GenBank/DDBJ databases">
        <title>Microbes associate with the intestines of laboratory mice.</title>
        <authorList>
            <person name="Navarre W."/>
            <person name="Wong E."/>
            <person name="Huang K.C."/>
            <person name="Tropini C."/>
            <person name="Ng K."/>
            <person name="Yu B."/>
        </authorList>
    </citation>
    <scope>NUCLEOTIDE SEQUENCE [LARGE SCALE GENOMIC DNA]</scope>
    <source>
        <strain evidence="2 3">NM83_B4-11</strain>
    </source>
</reference>
<dbReference type="Pfam" id="PF13480">
    <property type="entry name" value="Acetyltransf_6"/>
    <property type="match status" value="1"/>
</dbReference>
<evidence type="ECO:0000259" key="1">
    <source>
        <dbReference type="Pfam" id="PF13480"/>
    </source>
</evidence>
<keyword evidence="3" id="KW-1185">Reference proteome</keyword>
<dbReference type="EMBL" id="SSTI01000002">
    <property type="protein sequence ID" value="THG41733.1"/>
    <property type="molecule type" value="Genomic_DNA"/>
</dbReference>
<proteinExistence type="predicted"/>
<dbReference type="Proteomes" id="UP000308038">
    <property type="component" value="Unassembled WGS sequence"/>
</dbReference>
<dbReference type="InterPro" id="IPR016181">
    <property type="entry name" value="Acyl_CoA_acyltransferase"/>
</dbReference>
<dbReference type="InterPro" id="IPR038740">
    <property type="entry name" value="BioF2-like_GNAT_dom"/>
</dbReference>
<evidence type="ECO:0000313" key="3">
    <source>
        <dbReference type="Proteomes" id="UP000308038"/>
    </source>
</evidence>
<feature type="domain" description="BioF2-like acetyltransferase" evidence="1">
    <location>
        <begin position="129"/>
        <end position="274"/>
    </location>
</feature>
<sequence length="332" mass="35846">MAARAAPGGAALVQSGGRAARVTTAALRLQIGARTFATIPRRLTRVALSLDQALDQALDRKLGGALPPLPPLDPAAHGYLVTSLPQALAPDWPGVLFERWVIFERQRYTRYYVDLAAGEAAWRDGLSRQARSTMKRKAKKLAAESGGALDIRRFRSAADLAAFHPVARRLAERTYQERLMGAGIPDDPAWVRAMLAQAGEDRVRAWLLYVSDTPAAYLWCGADGGTLRYDYVGHDPAFAALSPGSVLMEAALGDLFADRFARFDFTEGEGQHKRGMATGGVACRDLLLLRPSLANRGAVALVGGFDSAMRVAKRLSGTPLLRGVARRIRRAG</sequence>
<dbReference type="Gene3D" id="3.40.630.30">
    <property type="match status" value="1"/>
</dbReference>
<organism evidence="2 3">
    <name type="scientific">Sphingomonas olei</name>
    <dbReference type="NCBI Taxonomy" id="1886787"/>
    <lineage>
        <taxon>Bacteria</taxon>
        <taxon>Pseudomonadati</taxon>
        <taxon>Pseudomonadota</taxon>
        <taxon>Alphaproteobacteria</taxon>
        <taxon>Sphingomonadales</taxon>
        <taxon>Sphingomonadaceae</taxon>
        <taxon>Sphingomonas</taxon>
    </lineage>
</organism>
<accession>A0ABY2QN64</accession>
<evidence type="ECO:0000313" key="2">
    <source>
        <dbReference type="EMBL" id="THG41733.1"/>
    </source>
</evidence>
<gene>
    <name evidence="2" type="ORF">E5988_02915</name>
</gene>
<dbReference type="SUPFAM" id="SSF55729">
    <property type="entry name" value="Acyl-CoA N-acyltransferases (Nat)"/>
    <property type="match status" value="1"/>
</dbReference>
<protein>
    <submittedName>
        <fullName evidence="2">GNAT family N-acetyltransferase</fullName>
    </submittedName>
</protein>
<name>A0ABY2QN64_9SPHN</name>
<comment type="caution">
    <text evidence="2">The sequence shown here is derived from an EMBL/GenBank/DDBJ whole genome shotgun (WGS) entry which is preliminary data.</text>
</comment>